<dbReference type="AlphaFoldDB" id="A0A1M5U114"/>
<dbReference type="RefSeq" id="WP_073310805.1">
    <property type="nucleotide sequence ID" value="NZ_FQWV01000009.1"/>
</dbReference>
<reference evidence="1 2" key="1">
    <citation type="submission" date="2016-11" db="EMBL/GenBank/DDBJ databases">
        <authorList>
            <person name="Jaros S."/>
            <person name="Januszkiewicz K."/>
            <person name="Wedrychowicz H."/>
        </authorList>
    </citation>
    <scope>NUCLEOTIDE SEQUENCE [LARGE SCALE GENOMIC DNA]</scope>
    <source>
        <strain evidence="1 2">DSM 9297</strain>
    </source>
</reference>
<organism evidence="1 2">
    <name type="scientific">Halobaculum gomorrense</name>
    <dbReference type="NCBI Taxonomy" id="43928"/>
    <lineage>
        <taxon>Archaea</taxon>
        <taxon>Methanobacteriati</taxon>
        <taxon>Methanobacteriota</taxon>
        <taxon>Stenosarchaea group</taxon>
        <taxon>Halobacteria</taxon>
        <taxon>Halobacteriales</taxon>
        <taxon>Haloferacaceae</taxon>
        <taxon>Halobaculum</taxon>
    </lineage>
</organism>
<proteinExistence type="predicted"/>
<dbReference type="STRING" id="43928.SAMN05443636_2868"/>
<dbReference type="OrthoDB" id="312711at2157"/>
<accession>A0A1M5U114</accession>
<gene>
    <name evidence="1" type="ORF">SAMN05443636_2868</name>
</gene>
<keyword evidence="2" id="KW-1185">Reference proteome</keyword>
<sequence length="285" mass="29001">MAGEAVEQSIGAIHADAASLARRAAAAGGTHVALVAGRSVDEWHRALERAGPASPARAYLVSVDNAVRGPAGAVAPAPSGRPIGGGVVIDAVEAPLAEPEAYLRSALAAIGGLDAGGTVVVDDVGALIEADADAGSTVAALVDAAADAGVEFHGAAAGDGAALSALARRLPVVDDEAERVLTERLLAHLRESDPTNFGYLRHHWREARTGLAAVEMSYPQSKQIHASIPDPETTPRTLGAALQALVTLGALDVWGDTVAANRYDLTRYDPSRIDTVGAILADIDG</sequence>
<dbReference type="EMBL" id="FQWV01000009">
    <property type="protein sequence ID" value="SHH56550.1"/>
    <property type="molecule type" value="Genomic_DNA"/>
</dbReference>
<name>A0A1M5U114_9EURY</name>
<evidence type="ECO:0000313" key="1">
    <source>
        <dbReference type="EMBL" id="SHH56550.1"/>
    </source>
</evidence>
<dbReference type="Proteomes" id="UP000184357">
    <property type="component" value="Unassembled WGS sequence"/>
</dbReference>
<protein>
    <submittedName>
        <fullName evidence="1">Uncharacterized protein</fullName>
    </submittedName>
</protein>
<evidence type="ECO:0000313" key="2">
    <source>
        <dbReference type="Proteomes" id="UP000184357"/>
    </source>
</evidence>